<feature type="compositionally biased region" description="Low complexity" evidence="1">
    <location>
        <begin position="58"/>
        <end position="74"/>
    </location>
</feature>
<organism evidence="3 4">
    <name type="scientific">Micrococcus lylae</name>
    <dbReference type="NCBI Taxonomy" id="1273"/>
    <lineage>
        <taxon>Bacteria</taxon>
        <taxon>Bacillati</taxon>
        <taxon>Actinomycetota</taxon>
        <taxon>Actinomycetes</taxon>
        <taxon>Micrococcales</taxon>
        <taxon>Micrococcaceae</taxon>
        <taxon>Micrococcus</taxon>
    </lineage>
</organism>
<evidence type="ECO:0000313" key="4">
    <source>
        <dbReference type="Proteomes" id="UP000196230"/>
    </source>
</evidence>
<name>A0A1R4J9W4_9MICC</name>
<evidence type="ECO:0000256" key="1">
    <source>
        <dbReference type="SAM" id="MobiDB-lite"/>
    </source>
</evidence>
<evidence type="ECO:0000256" key="2">
    <source>
        <dbReference type="SAM" id="Phobius"/>
    </source>
</evidence>
<proteinExistence type="predicted"/>
<gene>
    <name evidence="3" type="ORF">FM125_07335</name>
</gene>
<feature type="transmembrane region" description="Helical" evidence="2">
    <location>
        <begin position="21"/>
        <end position="41"/>
    </location>
</feature>
<protein>
    <submittedName>
        <fullName evidence="3">Uncharacterized protein</fullName>
    </submittedName>
</protein>
<evidence type="ECO:0000313" key="3">
    <source>
        <dbReference type="EMBL" id="SJN28826.1"/>
    </source>
</evidence>
<keyword evidence="2" id="KW-0812">Transmembrane</keyword>
<feature type="transmembrane region" description="Helical" evidence="2">
    <location>
        <begin position="152"/>
        <end position="172"/>
    </location>
</feature>
<dbReference type="AlphaFoldDB" id="A0A1R4J9W4"/>
<dbReference type="RefSeq" id="WP_087134141.1">
    <property type="nucleotide sequence ID" value="NZ_FUKP01000049.1"/>
</dbReference>
<dbReference type="Proteomes" id="UP000196230">
    <property type="component" value="Unassembled WGS sequence"/>
</dbReference>
<dbReference type="EMBL" id="FUKP01000049">
    <property type="protein sequence ID" value="SJN28826.1"/>
    <property type="molecule type" value="Genomic_DNA"/>
</dbReference>
<reference evidence="3 4" key="1">
    <citation type="submission" date="2017-02" db="EMBL/GenBank/DDBJ databases">
        <authorList>
            <person name="Peterson S.W."/>
        </authorList>
    </citation>
    <scope>NUCLEOTIDE SEQUENCE [LARGE SCALE GENOMIC DNA]</scope>
    <source>
        <strain evidence="3 4">2B3F</strain>
    </source>
</reference>
<keyword evidence="2" id="KW-1133">Transmembrane helix</keyword>
<feature type="region of interest" description="Disordered" evidence="1">
    <location>
        <begin position="58"/>
        <end position="90"/>
    </location>
</feature>
<accession>A0A1R4J9W4</accession>
<sequence length="339" mass="35522">MDEINTLAAELNAVLGVFSDLRVSASLVILALTLWLGWNVVTAERRRADAREAHAAEAAASPAADAAVDSASTTSPQEGTPMTSASAPAPKRRTFRLPAVRRPSFATRRAAPAGGFRVRWGRTALFLAAVALAVTFLVTGVAAAFGAETVTVAGWSLLGALAAVATLRVLAVRERKARRAARAARAEAEAHRAPAHIARGVHVARSAARTAEPAVERTETAAPVAAAPAEKAAPSVDVRPAAAQAAQTEASAAEQALPVRVEEAQKPRTVVLPTVPRPTYLDAPEMQRSAPARIETAEKVPSGDVRLADGVSELQRRRLRDQATPALDLDSVLARRRAS</sequence>
<keyword evidence="2" id="KW-0472">Membrane</keyword>
<feature type="region of interest" description="Disordered" evidence="1">
    <location>
        <begin position="208"/>
        <end position="249"/>
    </location>
</feature>
<feature type="compositionally biased region" description="Polar residues" evidence="1">
    <location>
        <begin position="75"/>
        <end position="86"/>
    </location>
</feature>
<feature type="compositionally biased region" description="Low complexity" evidence="1">
    <location>
        <begin position="220"/>
        <end position="234"/>
    </location>
</feature>
<feature type="transmembrane region" description="Helical" evidence="2">
    <location>
        <begin position="124"/>
        <end position="146"/>
    </location>
</feature>